<protein>
    <submittedName>
        <fullName evidence="1">Chlorophyllase</fullName>
    </submittedName>
</protein>
<dbReference type="EMBL" id="CP053892">
    <property type="protein sequence ID" value="QKG18726.1"/>
    <property type="molecule type" value="Genomic_DNA"/>
</dbReference>
<keyword evidence="2" id="KW-1185">Reference proteome</keyword>
<accession>A0A7D3ZU65</accession>
<dbReference type="Proteomes" id="UP000501240">
    <property type="component" value="Chromosome"/>
</dbReference>
<dbReference type="RefSeq" id="WP_173092159.1">
    <property type="nucleotide sequence ID" value="NZ_CP053892.1"/>
</dbReference>
<evidence type="ECO:0000313" key="1">
    <source>
        <dbReference type="EMBL" id="QKG18726.1"/>
    </source>
</evidence>
<organism evidence="1 2">
    <name type="scientific">Actinomadura verrucosospora</name>
    <dbReference type="NCBI Taxonomy" id="46165"/>
    <lineage>
        <taxon>Bacteria</taxon>
        <taxon>Bacillati</taxon>
        <taxon>Actinomycetota</taxon>
        <taxon>Actinomycetes</taxon>
        <taxon>Streptosporangiales</taxon>
        <taxon>Thermomonosporaceae</taxon>
        <taxon>Actinomadura</taxon>
    </lineage>
</organism>
<name>A0A7D3ZU65_ACTVE</name>
<gene>
    <name evidence="1" type="ORF">ACTIVE_0360</name>
</gene>
<evidence type="ECO:0000313" key="2">
    <source>
        <dbReference type="Proteomes" id="UP000501240"/>
    </source>
</evidence>
<dbReference type="AlphaFoldDB" id="A0A7D3ZU65"/>
<sequence>MFGGEHLLGGISGYDAAENPERVAFVQQVTLAYLRHVLGLDSFAWTATQAALTGAPHPMGRLESK</sequence>
<reference evidence="1 2" key="1">
    <citation type="submission" date="2020-05" db="EMBL/GenBank/DDBJ databases">
        <title>Actinomadura verrucosospora NRRL-B18236 (PFL_A860) Genome sequencing and assembly.</title>
        <authorList>
            <person name="Samborskyy M."/>
        </authorList>
    </citation>
    <scope>NUCLEOTIDE SEQUENCE [LARGE SCALE GENOMIC DNA]</scope>
    <source>
        <strain evidence="1 2">NRRL:B18236</strain>
    </source>
</reference>
<proteinExistence type="predicted"/>